<dbReference type="SUPFAM" id="SSF51735">
    <property type="entry name" value="NAD(P)-binding Rossmann-fold domains"/>
    <property type="match status" value="1"/>
</dbReference>
<dbReference type="Gene3D" id="3.90.180.10">
    <property type="entry name" value="Medium-chain alcohol dehydrogenases, catalytic domain"/>
    <property type="match status" value="1"/>
</dbReference>
<evidence type="ECO:0000313" key="8">
    <source>
        <dbReference type="EMBL" id="RXT30684.1"/>
    </source>
</evidence>
<dbReference type="InterPro" id="IPR013149">
    <property type="entry name" value="ADH-like_C"/>
</dbReference>
<dbReference type="InterPro" id="IPR013154">
    <property type="entry name" value="ADH-like_N"/>
</dbReference>
<accession>A0A4Q1UEZ9</accession>
<evidence type="ECO:0000259" key="7">
    <source>
        <dbReference type="Pfam" id="PF08240"/>
    </source>
</evidence>
<organism evidence="8 10">
    <name type="scientific">Lacticaseibacillus chiayiensis</name>
    <dbReference type="NCBI Taxonomy" id="2100821"/>
    <lineage>
        <taxon>Bacteria</taxon>
        <taxon>Bacillati</taxon>
        <taxon>Bacillota</taxon>
        <taxon>Bacilli</taxon>
        <taxon>Lactobacillales</taxon>
        <taxon>Lactobacillaceae</taxon>
        <taxon>Lacticaseibacillus</taxon>
    </lineage>
</organism>
<keyword evidence="3" id="KW-0479">Metal-binding</keyword>
<comment type="cofactor">
    <cofactor evidence="1">
        <name>Zn(2+)</name>
        <dbReference type="ChEBI" id="CHEBI:29105"/>
    </cofactor>
</comment>
<evidence type="ECO:0000313" key="9">
    <source>
        <dbReference type="EMBL" id="UYN56358.1"/>
    </source>
</evidence>
<reference evidence="8 10" key="1">
    <citation type="submission" date="2017-01" db="EMBL/GenBank/DDBJ databases">
        <title>Lactobacillus chiayiensis sp. nov., a lactic acid bacterium isolated from compost.</title>
        <authorList>
            <person name="Huang C.-H."/>
        </authorList>
    </citation>
    <scope>NUCLEOTIDE SEQUENCE [LARGE SCALE GENOMIC DNA]</scope>
    <source>
        <strain evidence="10">chh01</strain>
        <strain evidence="8">Chh01</strain>
    </source>
</reference>
<dbReference type="PANTHER" id="PTHR43350:SF19">
    <property type="entry name" value="D-GULOSIDE 3-DEHYDROGENASE"/>
    <property type="match status" value="1"/>
</dbReference>
<feature type="domain" description="Alcohol dehydrogenase-like N-terminal" evidence="7">
    <location>
        <begin position="35"/>
        <end position="149"/>
    </location>
</feature>
<evidence type="ECO:0000256" key="3">
    <source>
        <dbReference type="ARBA" id="ARBA00022723"/>
    </source>
</evidence>
<dbReference type="GO" id="GO:0046872">
    <property type="term" value="F:metal ion binding"/>
    <property type="evidence" value="ECO:0007669"/>
    <property type="project" value="UniProtKB-KW"/>
</dbReference>
<sequence length="363" mass="40311">MLKNTVESKEITSKSYRLLKPGDIEEVMLKHELRPGFVNIQPLMASVCHADDRYFAGKRRPEALAKKLPMALLHEGIGTIKETMSDKFKKGQRVVIVPNVPGYMLRGETKKDSVPDNYSTDSVFLSSGYDGIAQSDLVQPDRAVVPLPENIPDEIAILTEVSTVGYHATSHVADELTKPNCRVALFGDGPVGYMAAAVLHYIRGIDKDHLTVFGAVPDRLNEFDFANKELVTDYDFDNAGEQFDVIFEATGGNFSSSAINEGIKVIKRTGKFVLMGVSEDLVPIDTRDILEKGLTFYGTSRSTTPDFEAVVKSMSQSQAYQDTLRKLLPEKETIIRSASDLNKAFEDIVASKAWYKAVLKFEW</sequence>
<dbReference type="InterPro" id="IPR011032">
    <property type="entry name" value="GroES-like_sf"/>
</dbReference>
<dbReference type="GO" id="GO:0016491">
    <property type="term" value="F:oxidoreductase activity"/>
    <property type="evidence" value="ECO:0007669"/>
    <property type="project" value="UniProtKB-KW"/>
</dbReference>
<keyword evidence="4" id="KW-0862">Zinc</keyword>
<name>A0A4Q1UEZ9_9LACO</name>
<keyword evidence="5" id="KW-0560">Oxidoreductase</keyword>
<dbReference type="AlphaFoldDB" id="A0A4Q1UEZ9"/>
<dbReference type="Pfam" id="PF00107">
    <property type="entry name" value="ADH_zinc_N"/>
    <property type="match status" value="1"/>
</dbReference>
<evidence type="ECO:0000313" key="10">
    <source>
        <dbReference type="Proteomes" id="UP000290475"/>
    </source>
</evidence>
<dbReference type="RefSeq" id="WP_129300624.1">
    <property type="nucleotide sequence ID" value="NZ_CP107523.1"/>
</dbReference>
<keyword evidence="11" id="KW-1185">Reference proteome</keyword>
<reference evidence="9" key="2">
    <citation type="submission" date="2022-10" db="EMBL/GenBank/DDBJ databases">
        <title>Comparative genomic analysis and in-vitro probiotic properties of the potential probiotic L. chiayiensis AACE 3.</title>
        <authorList>
            <person name="Kang X."/>
        </authorList>
    </citation>
    <scope>NUCLEOTIDE SEQUENCE</scope>
    <source>
        <strain evidence="9">AACE 3</strain>
    </source>
</reference>
<dbReference type="SUPFAM" id="SSF50129">
    <property type="entry name" value="GroES-like"/>
    <property type="match status" value="1"/>
</dbReference>
<dbReference type="Proteomes" id="UP000290475">
    <property type="component" value="Unassembled WGS sequence"/>
</dbReference>
<evidence type="ECO:0000256" key="2">
    <source>
        <dbReference type="ARBA" id="ARBA00008072"/>
    </source>
</evidence>
<dbReference type="InterPro" id="IPR036291">
    <property type="entry name" value="NAD(P)-bd_dom_sf"/>
</dbReference>
<dbReference type="Proteomes" id="UP001164790">
    <property type="component" value="Chromosome"/>
</dbReference>
<dbReference type="Gene3D" id="3.40.50.720">
    <property type="entry name" value="NAD(P)-binding Rossmann-like Domain"/>
    <property type="match status" value="1"/>
</dbReference>
<evidence type="ECO:0000256" key="1">
    <source>
        <dbReference type="ARBA" id="ARBA00001947"/>
    </source>
</evidence>
<dbReference type="Pfam" id="PF08240">
    <property type="entry name" value="ADH_N"/>
    <property type="match status" value="1"/>
</dbReference>
<evidence type="ECO:0000256" key="5">
    <source>
        <dbReference type="ARBA" id="ARBA00023002"/>
    </source>
</evidence>
<evidence type="ECO:0000256" key="4">
    <source>
        <dbReference type="ARBA" id="ARBA00022833"/>
    </source>
</evidence>
<proteinExistence type="inferred from homology"/>
<comment type="similarity">
    <text evidence="2">Belongs to the zinc-containing alcohol dehydrogenase family.</text>
</comment>
<evidence type="ECO:0000313" key="11">
    <source>
        <dbReference type="Proteomes" id="UP001164790"/>
    </source>
</evidence>
<feature type="domain" description="Alcohol dehydrogenase-like C-terminal" evidence="6">
    <location>
        <begin position="239"/>
        <end position="315"/>
    </location>
</feature>
<dbReference type="EMBL" id="CP107523">
    <property type="protein sequence ID" value="UYN56358.1"/>
    <property type="molecule type" value="Genomic_DNA"/>
</dbReference>
<evidence type="ECO:0000259" key="6">
    <source>
        <dbReference type="Pfam" id="PF00107"/>
    </source>
</evidence>
<dbReference type="EMBL" id="MSSM01000001">
    <property type="protein sequence ID" value="RXT30684.1"/>
    <property type="molecule type" value="Genomic_DNA"/>
</dbReference>
<gene>
    <name evidence="8" type="ORF">BVJ53_00260</name>
    <name evidence="9" type="ORF">OFW50_12970</name>
</gene>
<dbReference type="PANTHER" id="PTHR43350">
    <property type="entry name" value="NAD-DEPENDENT ALCOHOL DEHYDROGENASE"/>
    <property type="match status" value="1"/>
</dbReference>
<protein>
    <submittedName>
        <fullName evidence="8 9">Dehydrogenase</fullName>
    </submittedName>
</protein>